<reference evidence="1 2" key="1">
    <citation type="submission" date="2017-07" db="EMBL/GenBank/DDBJ databases">
        <title>The genome sequence of Paludifilum halophilum highlights mechanisms for microbial adaptation to high salt environemnts.</title>
        <authorList>
            <person name="Belbahri L."/>
        </authorList>
    </citation>
    <scope>NUCLEOTIDE SEQUENCE [LARGE SCALE GENOMIC DNA]</scope>
    <source>
        <strain evidence="1 2">DSM 102817</strain>
    </source>
</reference>
<dbReference type="Pfam" id="PF09671">
    <property type="entry name" value="Spore_GerQ"/>
    <property type="match status" value="1"/>
</dbReference>
<dbReference type="EMBL" id="NOWF01000002">
    <property type="protein sequence ID" value="OYD09131.1"/>
    <property type="molecule type" value="Genomic_DNA"/>
</dbReference>
<keyword evidence="2" id="KW-1185">Reference proteome</keyword>
<gene>
    <name evidence="1" type="ORF">CHM34_05035</name>
</gene>
<dbReference type="OrthoDB" id="1643178at2"/>
<evidence type="ECO:0008006" key="3">
    <source>
        <dbReference type="Google" id="ProtNLM"/>
    </source>
</evidence>
<proteinExistence type="predicted"/>
<name>A0A235BA32_9BACL</name>
<evidence type="ECO:0000313" key="1">
    <source>
        <dbReference type="EMBL" id="OYD09131.1"/>
    </source>
</evidence>
<comment type="caution">
    <text evidence="1">The sequence shown here is derived from an EMBL/GenBank/DDBJ whole genome shotgun (WGS) entry which is preliminary data.</text>
</comment>
<dbReference type="RefSeq" id="WP_094263480.1">
    <property type="nucleotide sequence ID" value="NZ_NOWF01000002.1"/>
</dbReference>
<organism evidence="1 2">
    <name type="scientific">Paludifilum halophilum</name>
    <dbReference type="NCBI Taxonomy" id="1642702"/>
    <lineage>
        <taxon>Bacteria</taxon>
        <taxon>Bacillati</taxon>
        <taxon>Bacillota</taxon>
        <taxon>Bacilli</taxon>
        <taxon>Bacillales</taxon>
        <taxon>Thermoactinomycetaceae</taxon>
        <taxon>Paludifilum</taxon>
    </lineage>
</organism>
<protein>
    <recommendedName>
        <fullName evidence="3">Spore coat protein GerQ</fullName>
    </recommendedName>
</protein>
<dbReference type="Proteomes" id="UP000215459">
    <property type="component" value="Unassembled WGS sequence"/>
</dbReference>
<dbReference type="InterPro" id="IPR014099">
    <property type="entry name" value="Spore_coat_GerQ"/>
</dbReference>
<sequence length="104" mass="12408">MYWNQPYFTTASWGLDSQVSQQRRMRVFTEDLLQRNIGKLITIYLTFENNEQWNAKVITGVLREVGRDFVLIRDRRTGKDHIFMNINVDFYVFEDQPASLVREG</sequence>
<dbReference type="AlphaFoldDB" id="A0A235BA32"/>
<evidence type="ECO:0000313" key="2">
    <source>
        <dbReference type="Proteomes" id="UP000215459"/>
    </source>
</evidence>
<accession>A0A235BA32</accession>